<keyword evidence="5 6" id="KW-0472">Membrane</keyword>
<keyword evidence="3 6" id="KW-0812">Transmembrane</keyword>
<dbReference type="PANTHER" id="PTHR30618">
    <property type="entry name" value="NCS1 FAMILY PURINE/PYRIMIDINE TRANSPORTER"/>
    <property type="match status" value="1"/>
</dbReference>
<dbReference type="Gene3D" id="1.10.4160.10">
    <property type="entry name" value="Hydantoin permease"/>
    <property type="match status" value="1"/>
</dbReference>
<feature type="transmembrane region" description="Helical" evidence="6">
    <location>
        <begin position="299"/>
        <end position="318"/>
    </location>
</feature>
<keyword evidence="4 6" id="KW-1133">Transmembrane helix</keyword>
<reference evidence="10 11" key="1">
    <citation type="submission" date="2016-04" db="EMBL/GenBank/DDBJ databases">
        <title>Evolutionary innovation and constraint leading to complex multicellularity in the Ascomycota.</title>
        <authorList>
            <person name="Cisse O."/>
            <person name="Nguyen A."/>
            <person name="Hewitt D.A."/>
            <person name="Jedd G."/>
            <person name="Stajich J.E."/>
        </authorList>
    </citation>
    <scope>NUCLEOTIDE SEQUENCE [LARGE SCALE GENOMIC DNA]</scope>
    <source>
        <strain evidence="10 11">DAH-3</strain>
    </source>
</reference>
<dbReference type="EMBL" id="LXFE01000134">
    <property type="protein sequence ID" value="OLL26916.1"/>
    <property type="molecule type" value="Genomic_DNA"/>
</dbReference>
<dbReference type="InterPro" id="IPR001248">
    <property type="entry name" value="Pur-cyt_permease"/>
</dbReference>
<feature type="transmembrane region" description="Helical" evidence="6">
    <location>
        <begin position="163"/>
        <end position="182"/>
    </location>
</feature>
<comment type="similarity">
    <text evidence="2">Belongs to the purine-cytosine permease (2.A.39) family.</text>
</comment>
<dbReference type="Proteomes" id="UP000186594">
    <property type="component" value="Unassembled WGS sequence"/>
</dbReference>
<feature type="transmembrane region" description="Helical" evidence="6">
    <location>
        <begin position="330"/>
        <end position="349"/>
    </location>
</feature>
<dbReference type="GO" id="GO:0005886">
    <property type="term" value="C:plasma membrane"/>
    <property type="evidence" value="ECO:0007669"/>
    <property type="project" value="TreeGrafter"/>
</dbReference>
<gene>
    <name evidence="10" type="ORF">NEOLI_002192</name>
</gene>
<protein>
    <submittedName>
        <fullName evidence="7">Thiamine transporter isoform A</fullName>
    </submittedName>
    <submittedName>
        <fullName evidence="8">Thiamine transporter isoform B</fullName>
    </submittedName>
    <submittedName>
        <fullName evidence="9">Thiamine transporter isoform C</fullName>
    </submittedName>
    <submittedName>
        <fullName evidence="10">Thiamine transporter isoform D</fullName>
    </submittedName>
</protein>
<dbReference type="InterPro" id="IPR045225">
    <property type="entry name" value="Uracil/uridine/allantoin_perm"/>
</dbReference>
<evidence type="ECO:0000313" key="8">
    <source>
        <dbReference type="EMBL" id="OLL26916.1"/>
    </source>
</evidence>
<evidence type="ECO:0000313" key="11">
    <source>
        <dbReference type="Proteomes" id="UP000186594"/>
    </source>
</evidence>
<dbReference type="EMBL" id="LXFE01000134">
    <property type="protein sequence ID" value="OLL26917.1"/>
    <property type="molecule type" value="Genomic_DNA"/>
</dbReference>
<feature type="transmembrane region" description="Helical" evidence="6">
    <location>
        <begin position="59"/>
        <end position="79"/>
    </location>
</feature>
<accession>A0A1U7LWC1</accession>
<dbReference type="PANTHER" id="PTHR30618:SF4">
    <property type="entry name" value="ALLANTOIN PERMEASE"/>
    <property type="match status" value="1"/>
</dbReference>
<dbReference type="EMBL" id="LXFE01000134">
    <property type="protein sequence ID" value="OLL26915.1"/>
    <property type="molecule type" value="Genomic_DNA"/>
</dbReference>
<dbReference type="OMA" id="FIWNAVQ"/>
<feature type="transmembrane region" description="Helical" evidence="6">
    <location>
        <begin position="27"/>
        <end position="50"/>
    </location>
</feature>
<evidence type="ECO:0000256" key="5">
    <source>
        <dbReference type="ARBA" id="ARBA00023136"/>
    </source>
</evidence>
<name>A0A1U7LWC1_NEOID</name>
<dbReference type="AlphaFoldDB" id="A0A1U7LWC1"/>
<evidence type="ECO:0000313" key="7">
    <source>
        <dbReference type="EMBL" id="OLL26915.1"/>
    </source>
</evidence>
<feature type="transmembrane region" description="Helical" evidence="6">
    <location>
        <begin position="211"/>
        <end position="233"/>
    </location>
</feature>
<keyword evidence="11" id="KW-1185">Reference proteome</keyword>
<dbReference type="Pfam" id="PF02133">
    <property type="entry name" value="Transp_cyt_pur"/>
    <property type="match status" value="1"/>
</dbReference>
<evidence type="ECO:0000313" key="9">
    <source>
        <dbReference type="EMBL" id="OLL26917.1"/>
    </source>
</evidence>
<evidence type="ECO:0000256" key="3">
    <source>
        <dbReference type="ARBA" id="ARBA00022692"/>
    </source>
</evidence>
<feature type="transmembrane region" description="Helical" evidence="6">
    <location>
        <begin position="117"/>
        <end position="142"/>
    </location>
</feature>
<proteinExistence type="inferred from homology"/>
<dbReference type="GO" id="GO:0015205">
    <property type="term" value="F:nucleobase transmembrane transporter activity"/>
    <property type="evidence" value="ECO:0007669"/>
    <property type="project" value="TreeGrafter"/>
</dbReference>
<organism evidence="10 11">
    <name type="scientific">Neolecta irregularis (strain DAH-3)</name>
    <dbReference type="NCBI Taxonomy" id="1198029"/>
    <lineage>
        <taxon>Eukaryota</taxon>
        <taxon>Fungi</taxon>
        <taxon>Dikarya</taxon>
        <taxon>Ascomycota</taxon>
        <taxon>Taphrinomycotina</taxon>
        <taxon>Neolectales</taxon>
        <taxon>Neolectaceae</taxon>
        <taxon>Neolecta</taxon>
    </lineage>
</organism>
<evidence type="ECO:0000256" key="6">
    <source>
        <dbReference type="SAM" id="Phobius"/>
    </source>
</evidence>
<evidence type="ECO:0000256" key="1">
    <source>
        <dbReference type="ARBA" id="ARBA00004141"/>
    </source>
</evidence>
<evidence type="ECO:0000256" key="4">
    <source>
        <dbReference type="ARBA" id="ARBA00022989"/>
    </source>
</evidence>
<feature type="transmembrane region" description="Helical" evidence="6">
    <location>
        <begin position="245"/>
        <end position="270"/>
    </location>
</feature>
<comment type="subcellular location">
    <subcellularLocation>
        <location evidence="1">Membrane</location>
        <topology evidence="1">Multi-pass membrane protein</topology>
    </subcellularLocation>
</comment>
<dbReference type="EMBL" id="LXFE01000134">
    <property type="protein sequence ID" value="OLL26918.1"/>
    <property type="molecule type" value="Genomic_DNA"/>
</dbReference>
<evidence type="ECO:0000256" key="2">
    <source>
        <dbReference type="ARBA" id="ARBA00008974"/>
    </source>
</evidence>
<dbReference type="OrthoDB" id="2018619at2759"/>
<sequence length="414" mass="46046">MLERGTVCVSAIWPSFAKIKNTLPESAHMTTVQLIGFTLFWFLSLPMLWIPPEKFKRPFAIVAVYVIIVMLAITGWSVGRAGGQAGKLLTQAAGITNQPDYARFTEKPQNQVIGQTLSLVVTGTLVSFLGLVTTANCQTIYGEIIWNPPDLMMKMMDDGKGGFWARVAVFFAAFGFALASMFENVSGNAFSGGFDLAGILPKYIDIHRVRLLFLFIRLIMQGAIITFIICWVVQPWQLINSATTFLNVLSSYSVFLAPLIGIMCCDYFIVRRQKIKLSDLYSPLHSIYWFRNGMNWRCVPAWIVGWALTLPGFIATVQPKFKVGVAFMRLFYLAFFIGNAVLGGVFYLLNCIFPPEGLGKIDEIDVYGTFTEKEAAKVGVVPLTRIGCITVTGEKADSMDRPLRDTKNPSVLEL</sequence>
<comment type="caution">
    <text evidence="10">The sequence shown here is derived from an EMBL/GenBank/DDBJ whole genome shotgun (WGS) entry which is preliminary data.</text>
</comment>
<dbReference type="STRING" id="1198029.A0A1U7LWC1"/>
<evidence type="ECO:0000313" key="10">
    <source>
        <dbReference type="EMBL" id="OLL26918.1"/>
    </source>
</evidence>